<feature type="transmembrane region" description="Helical" evidence="1">
    <location>
        <begin position="46"/>
        <end position="69"/>
    </location>
</feature>
<evidence type="ECO:0000313" key="2">
    <source>
        <dbReference type="EMBL" id="KAK1432434.1"/>
    </source>
</evidence>
<gene>
    <name evidence="2" type="ORF">QVD17_09330</name>
</gene>
<dbReference type="Gene3D" id="1.20.200.10">
    <property type="entry name" value="Fumarase/aspartase (Central domain)"/>
    <property type="match status" value="1"/>
</dbReference>
<proteinExistence type="predicted"/>
<evidence type="ECO:0000313" key="3">
    <source>
        <dbReference type="Proteomes" id="UP001229421"/>
    </source>
</evidence>
<dbReference type="InterPro" id="IPR008948">
    <property type="entry name" value="L-Aspartase-like"/>
</dbReference>
<dbReference type="SUPFAM" id="SSF48557">
    <property type="entry name" value="L-aspartase-like"/>
    <property type="match status" value="1"/>
</dbReference>
<dbReference type="InterPro" id="IPR005677">
    <property type="entry name" value="Fum_hydII"/>
</dbReference>
<keyword evidence="1" id="KW-0812">Transmembrane</keyword>
<dbReference type="GO" id="GO:0006106">
    <property type="term" value="P:fumarate metabolic process"/>
    <property type="evidence" value="ECO:0007669"/>
    <property type="project" value="InterPro"/>
</dbReference>
<dbReference type="GO" id="GO:0006099">
    <property type="term" value="P:tricarboxylic acid cycle"/>
    <property type="evidence" value="ECO:0007669"/>
    <property type="project" value="TreeGrafter"/>
</dbReference>
<dbReference type="PANTHER" id="PTHR11444:SF1">
    <property type="entry name" value="FUMARATE HYDRATASE, MITOCHONDRIAL"/>
    <property type="match status" value="1"/>
</dbReference>
<name>A0AAD8KZ51_TARER</name>
<dbReference type="EMBL" id="JAUHHV010000002">
    <property type="protein sequence ID" value="KAK1432434.1"/>
    <property type="molecule type" value="Genomic_DNA"/>
</dbReference>
<dbReference type="AlphaFoldDB" id="A0AAD8KZ51"/>
<keyword evidence="1" id="KW-1133">Transmembrane helix</keyword>
<protein>
    <submittedName>
        <fullName evidence="2">Uncharacterized protein</fullName>
    </submittedName>
</protein>
<keyword evidence="3" id="KW-1185">Reference proteome</keyword>
<dbReference type="GO" id="GO:0004333">
    <property type="term" value="F:fumarate hydratase activity"/>
    <property type="evidence" value="ECO:0007669"/>
    <property type="project" value="InterPro"/>
</dbReference>
<dbReference type="PANTHER" id="PTHR11444">
    <property type="entry name" value="ASPARTATEAMMONIA/ARGININOSUCCINATE/ADENYLOSUCCINATE LYASE"/>
    <property type="match status" value="1"/>
</dbReference>
<reference evidence="2" key="1">
    <citation type="journal article" date="2023" name="bioRxiv">
        <title>Improved chromosome-level genome assembly for marigold (Tagetes erecta).</title>
        <authorList>
            <person name="Jiang F."/>
            <person name="Yuan L."/>
            <person name="Wang S."/>
            <person name="Wang H."/>
            <person name="Xu D."/>
            <person name="Wang A."/>
            <person name="Fan W."/>
        </authorList>
    </citation>
    <scope>NUCLEOTIDE SEQUENCE</scope>
    <source>
        <strain evidence="2">WSJ</strain>
        <tissue evidence="2">Leaf</tissue>
    </source>
</reference>
<comment type="caution">
    <text evidence="2">The sequence shown here is derived from an EMBL/GenBank/DDBJ whole genome shotgun (WGS) entry which is preliminary data.</text>
</comment>
<sequence>MKIEAASGFENAPMCFEIRNLKSDELWIYMQRSLHSFWYFNLFKSYIIIFDFIFYFEASAFVIINRVNLQMAMVQAYRRLIRLLADASASFEKNCVRGIQANRDRIQKLLHESLMLVTSLNPKTGYEYMTMLQQLPRQPTRRDVHSRWLSSLYYFLPQTSSFRNSLK</sequence>
<dbReference type="GO" id="GO:0005739">
    <property type="term" value="C:mitochondrion"/>
    <property type="evidence" value="ECO:0007669"/>
    <property type="project" value="TreeGrafter"/>
</dbReference>
<evidence type="ECO:0000256" key="1">
    <source>
        <dbReference type="SAM" id="Phobius"/>
    </source>
</evidence>
<dbReference type="Proteomes" id="UP001229421">
    <property type="component" value="Unassembled WGS sequence"/>
</dbReference>
<organism evidence="2 3">
    <name type="scientific">Tagetes erecta</name>
    <name type="common">African marigold</name>
    <dbReference type="NCBI Taxonomy" id="13708"/>
    <lineage>
        <taxon>Eukaryota</taxon>
        <taxon>Viridiplantae</taxon>
        <taxon>Streptophyta</taxon>
        <taxon>Embryophyta</taxon>
        <taxon>Tracheophyta</taxon>
        <taxon>Spermatophyta</taxon>
        <taxon>Magnoliopsida</taxon>
        <taxon>eudicotyledons</taxon>
        <taxon>Gunneridae</taxon>
        <taxon>Pentapetalae</taxon>
        <taxon>asterids</taxon>
        <taxon>campanulids</taxon>
        <taxon>Asterales</taxon>
        <taxon>Asteraceae</taxon>
        <taxon>Asteroideae</taxon>
        <taxon>Heliantheae alliance</taxon>
        <taxon>Tageteae</taxon>
        <taxon>Tagetes</taxon>
    </lineage>
</organism>
<dbReference type="GO" id="GO:0006108">
    <property type="term" value="P:malate metabolic process"/>
    <property type="evidence" value="ECO:0007669"/>
    <property type="project" value="TreeGrafter"/>
</dbReference>
<accession>A0AAD8KZ51</accession>
<keyword evidence="1" id="KW-0472">Membrane</keyword>